<dbReference type="EMBL" id="KV878213">
    <property type="protein sequence ID" value="OJJ34613.1"/>
    <property type="molecule type" value="Genomic_DNA"/>
</dbReference>
<evidence type="ECO:0000313" key="3">
    <source>
        <dbReference type="Proteomes" id="UP000184383"/>
    </source>
</evidence>
<sequence length="123" mass="14069">MDNQAWETHKAGIECPYLEEGQTLKDLKEPLATHGFPKTKNQYETKSKQWGLKKNRGGSQKWKCVTYQLEKRKGKQSELFIDGIEYPTNTVNYGTSRQECQSSIAKLDSAVSLHSISQQDIKM</sequence>
<dbReference type="RefSeq" id="XP_040688289.1">
    <property type="nucleotide sequence ID" value="XM_040832058.1"/>
</dbReference>
<dbReference type="InterPro" id="IPR025676">
    <property type="entry name" value="Clr5_dom"/>
</dbReference>
<dbReference type="OrthoDB" id="4368244at2759"/>
<evidence type="ECO:0000259" key="1">
    <source>
        <dbReference type="Pfam" id="PF14420"/>
    </source>
</evidence>
<accession>A0A1L9RIB8</accession>
<dbReference type="Proteomes" id="UP000184383">
    <property type="component" value="Unassembled WGS sequence"/>
</dbReference>
<name>A0A1L9RIB8_ASPWE</name>
<evidence type="ECO:0000313" key="2">
    <source>
        <dbReference type="EMBL" id="OJJ34613.1"/>
    </source>
</evidence>
<feature type="domain" description="Clr5" evidence="1">
    <location>
        <begin position="4"/>
        <end position="54"/>
    </location>
</feature>
<dbReference type="Pfam" id="PF14420">
    <property type="entry name" value="Clr5"/>
    <property type="match status" value="1"/>
</dbReference>
<gene>
    <name evidence="2" type="ORF">ASPWEDRAFT_185079</name>
</gene>
<dbReference type="GeneID" id="63747906"/>
<protein>
    <recommendedName>
        <fullName evidence="1">Clr5 domain-containing protein</fullName>
    </recommendedName>
</protein>
<dbReference type="VEuPathDB" id="FungiDB:ASPWEDRAFT_185079"/>
<reference evidence="3" key="1">
    <citation type="journal article" date="2017" name="Genome Biol.">
        <title>Comparative genomics reveals high biological diversity and specific adaptations in the industrially and medically important fungal genus Aspergillus.</title>
        <authorList>
            <person name="de Vries R.P."/>
            <person name="Riley R."/>
            <person name="Wiebenga A."/>
            <person name="Aguilar-Osorio G."/>
            <person name="Amillis S."/>
            <person name="Uchima C.A."/>
            <person name="Anderluh G."/>
            <person name="Asadollahi M."/>
            <person name="Askin M."/>
            <person name="Barry K."/>
            <person name="Battaglia E."/>
            <person name="Bayram O."/>
            <person name="Benocci T."/>
            <person name="Braus-Stromeyer S.A."/>
            <person name="Caldana C."/>
            <person name="Canovas D."/>
            <person name="Cerqueira G.C."/>
            <person name="Chen F."/>
            <person name="Chen W."/>
            <person name="Choi C."/>
            <person name="Clum A."/>
            <person name="Dos Santos R.A."/>
            <person name="Damasio A.R."/>
            <person name="Diallinas G."/>
            <person name="Emri T."/>
            <person name="Fekete E."/>
            <person name="Flipphi M."/>
            <person name="Freyberg S."/>
            <person name="Gallo A."/>
            <person name="Gournas C."/>
            <person name="Habgood R."/>
            <person name="Hainaut M."/>
            <person name="Harispe M.L."/>
            <person name="Henrissat B."/>
            <person name="Hilden K.S."/>
            <person name="Hope R."/>
            <person name="Hossain A."/>
            <person name="Karabika E."/>
            <person name="Karaffa L."/>
            <person name="Karanyi Z."/>
            <person name="Krasevec N."/>
            <person name="Kuo A."/>
            <person name="Kusch H."/>
            <person name="LaButti K."/>
            <person name="Lagendijk E.L."/>
            <person name="Lapidus A."/>
            <person name="Levasseur A."/>
            <person name="Lindquist E."/>
            <person name="Lipzen A."/>
            <person name="Logrieco A.F."/>
            <person name="MacCabe A."/>
            <person name="Maekelae M.R."/>
            <person name="Malavazi I."/>
            <person name="Melin P."/>
            <person name="Meyer V."/>
            <person name="Mielnichuk N."/>
            <person name="Miskei M."/>
            <person name="Molnar A.P."/>
            <person name="Mule G."/>
            <person name="Ngan C.Y."/>
            <person name="Orejas M."/>
            <person name="Orosz E."/>
            <person name="Ouedraogo J.P."/>
            <person name="Overkamp K.M."/>
            <person name="Park H.-S."/>
            <person name="Perrone G."/>
            <person name="Piumi F."/>
            <person name="Punt P.J."/>
            <person name="Ram A.F."/>
            <person name="Ramon A."/>
            <person name="Rauscher S."/>
            <person name="Record E."/>
            <person name="Riano-Pachon D.M."/>
            <person name="Robert V."/>
            <person name="Roehrig J."/>
            <person name="Ruller R."/>
            <person name="Salamov A."/>
            <person name="Salih N.S."/>
            <person name="Samson R.A."/>
            <person name="Sandor E."/>
            <person name="Sanguinetti M."/>
            <person name="Schuetze T."/>
            <person name="Sepcic K."/>
            <person name="Shelest E."/>
            <person name="Sherlock G."/>
            <person name="Sophianopoulou V."/>
            <person name="Squina F.M."/>
            <person name="Sun H."/>
            <person name="Susca A."/>
            <person name="Todd R.B."/>
            <person name="Tsang A."/>
            <person name="Unkles S.E."/>
            <person name="van de Wiele N."/>
            <person name="van Rossen-Uffink D."/>
            <person name="Oliveira J.V."/>
            <person name="Vesth T.C."/>
            <person name="Visser J."/>
            <person name="Yu J.-H."/>
            <person name="Zhou M."/>
            <person name="Andersen M.R."/>
            <person name="Archer D.B."/>
            <person name="Baker S.E."/>
            <person name="Benoit I."/>
            <person name="Brakhage A.A."/>
            <person name="Braus G.H."/>
            <person name="Fischer R."/>
            <person name="Frisvad J.C."/>
            <person name="Goldman G.H."/>
            <person name="Houbraken J."/>
            <person name="Oakley B."/>
            <person name="Pocsi I."/>
            <person name="Scazzocchio C."/>
            <person name="Seiboth B."/>
            <person name="vanKuyk P.A."/>
            <person name="Wortman J."/>
            <person name="Dyer P.S."/>
            <person name="Grigoriev I.V."/>
        </authorList>
    </citation>
    <scope>NUCLEOTIDE SEQUENCE [LARGE SCALE GENOMIC DNA]</scope>
    <source>
        <strain evidence="3">DTO 134E9</strain>
    </source>
</reference>
<dbReference type="STRING" id="1073089.A0A1L9RIB8"/>
<keyword evidence="3" id="KW-1185">Reference proteome</keyword>
<organism evidence="2 3">
    <name type="scientific">Aspergillus wentii DTO 134E9</name>
    <dbReference type="NCBI Taxonomy" id="1073089"/>
    <lineage>
        <taxon>Eukaryota</taxon>
        <taxon>Fungi</taxon>
        <taxon>Dikarya</taxon>
        <taxon>Ascomycota</taxon>
        <taxon>Pezizomycotina</taxon>
        <taxon>Eurotiomycetes</taxon>
        <taxon>Eurotiomycetidae</taxon>
        <taxon>Eurotiales</taxon>
        <taxon>Aspergillaceae</taxon>
        <taxon>Aspergillus</taxon>
        <taxon>Aspergillus subgen. Cremei</taxon>
    </lineage>
</organism>
<dbReference type="AlphaFoldDB" id="A0A1L9RIB8"/>
<proteinExistence type="predicted"/>